<keyword evidence="3 11" id="KW-0812">Transmembrane</keyword>
<dbReference type="InterPro" id="IPR011009">
    <property type="entry name" value="Kinase-like_dom_sf"/>
</dbReference>
<evidence type="ECO:0000256" key="1">
    <source>
        <dbReference type="ARBA" id="ARBA00004370"/>
    </source>
</evidence>
<feature type="binding site" evidence="10">
    <location>
        <position position="374"/>
    </location>
    <ligand>
        <name>ATP</name>
        <dbReference type="ChEBI" id="CHEBI:30616"/>
    </ligand>
</feature>
<dbReference type="Pfam" id="PF07714">
    <property type="entry name" value="PK_Tyr_Ser-Thr"/>
    <property type="match status" value="1"/>
</dbReference>
<organism evidence="14 15">
    <name type="scientific">Actinidia chinensis var. chinensis</name>
    <name type="common">Chinese soft-hair kiwi</name>
    <dbReference type="NCBI Taxonomy" id="1590841"/>
    <lineage>
        <taxon>Eukaryota</taxon>
        <taxon>Viridiplantae</taxon>
        <taxon>Streptophyta</taxon>
        <taxon>Embryophyta</taxon>
        <taxon>Tracheophyta</taxon>
        <taxon>Spermatophyta</taxon>
        <taxon>Magnoliopsida</taxon>
        <taxon>eudicotyledons</taxon>
        <taxon>Gunneridae</taxon>
        <taxon>Pentapetalae</taxon>
        <taxon>asterids</taxon>
        <taxon>Ericales</taxon>
        <taxon>Actinidiaceae</taxon>
        <taxon>Actinidia</taxon>
    </lineage>
</organism>
<keyword evidence="7 10" id="KW-0067">ATP-binding</keyword>
<protein>
    <submittedName>
        <fullName evidence="14">Inactive receptor kinase</fullName>
    </submittedName>
</protein>
<dbReference type="InterPro" id="IPR050994">
    <property type="entry name" value="At_inactive_RLKs"/>
</dbReference>
<evidence type="ECO:0000256" key="10">
    <source>
        <dbReference type="PROSITE-ProRule" id="PRU10141"/>
    </source>
</evidence>
<evidence type="ECO:0000256" key="12">
    <source>
        <dbReference type="SAM" id="SignalP"/>
    </source>
</evidence>
<reference evidence="14 15" key="1">
    <citation type="submission" date="2017-07" db="EMBL/GenBank/DDBJ databases">
        <title>An improved, manually edited Actinidia chinensis var. chinensis (kiwifruit) genome highlights the challenges associated with draft genomes and gene prediction in plants.</title>
        <authorList>
            <person name="Pilkington S."/>
            <person name="Crowhurst R."/>
            <person name="Hilario E."/>
            <person name="Nardozza S."/>
            <person name="Fraser L."/>
            <person name="Peng Y."/>
            <person name="Gunaseelan K."/>
            <person name="Simpson R."/>
            <person name="Tahir J."/>
            <person name="Deroles S."/>
            <person name="Templeton K."/>
            <person name="Luo Z."/>
            <person name="Davy M."/>
            <person name="Cheng C."/>
            <person name="Mcneilage M."/>
            <person name="Scaglione D."/>
            <person name="Liu Y."/>
            <person name="Zhang Q."/>
            <person name="Datson P."/>
            <person name="De Silva N."/>
            <person name="Gardiner S."/>
            <person name="Bassett H."/>
            <person name="Chagne D."/>
            <person name="Mccallum J."/>
            <person name="Dzierzon H."/>
            <person name="Deng C."/>
            <person name="Wang Y.-Y."/>
            <person name="Barron N."/>
            <person name="Manako K."/>
            <person name="Bowen J."/>
            <person name="Foster T."/>
            <person name="Erridge Z."/>
            <person name="Tiffin H."/>
            <person name="Waite C."/>
            <person name="Davies K."/>
            <person name="Grierson E."/>
            <person name="Laing W."/>
            <person name="Kirk R."/>
            <person name="Chen X."/>
            <person name="Wood M."/>
            <person name="Montefiori M."/>
            <person name="Brummell D."/>
            <person name="Schwinn K."/>
            <person name="Catanach A."/>
            <person name="Fullerton C."/>
            <person name="Li D."/>
            <person name="Meiyalaghan S."/>
            <person name="Nieuwenhuizen N."/>
            <person name="Read N."/>
            <person name="Prakash R."/>
            <person name="Hunter D."/>
            <person name="Zhang H."/>
            <person name="Mckenzie M."/>
            <person name="Knabel M."/>
            <person name="Harris A."/>
            <person name="Allan A."/>
            <person name="Chen A."/>
            <person name="Janssen B."/>
            <person name="Plunkett B."/>
            <person name="Dwamena C."/>
            <person name="Voogd C."/>
            <person name="Leif D."/>
            <person name="Lafferty D."/>
            <person name="Souleyre E."/>
            <person name="Varkonyi-Gasic E."/>
            <person name="Gambi F."/>
            <person name="Hanley J."/>
            <person name="Yao J.-L."/>
            <person name="Cheung J."/>
            <person name="David K."/>
            <person name="Warren B."/>
            <person name="Marsh K."/>
            <person name="Snowden K."/>
            <person name="Lin-Wang K."/>
            <person name="Brian L."/>
            <person name="Martinez-Sanchez M."/>
            <person name="Wang M."/>
            <person name="Ileperuma N."/>
            <person name="Macnee N."/>
            <person name="Campin R."/>
            <person name="Mcatee P."/>
            <person name="Drummond R."/>
            <person name="Espley R."/>
            <person name="Ireland H."/>
            <person name="Wu R."/>
            <person name="Atkinson R."/>
            <person name="Karunairetnam S."/>
            <person name="Bulley S."/>
            <person name="Chunkath S."/>
            <person name="Hanley Z."/>
            <person name="Storey R."/>
            <person name="Thrimawithana A."/>
            <person name="Thomson S."/>
            <person name="David C."/>
            <person name="Testolin R."/>
        </authorList>
    </citation>
    <scope>NUCLEOTIDE SEQUENCE [LARGE SCALE GENOMIC DNA]</scope>
    <source>
        <strain evidence="15">cv. Red5</strain>
        <tissue evidence="14">Young leaf</tissue>
    </source>
</reference>
<dbReference type="InterPro" id="IPR001611">
    <property type="entry name" value="Leu-rich_rpt"/>
</dbReference>
<dbReference type="InterPro" id="IPR001245">
    <property type="entry name" value="Ser-Thr/Tyr_kinase_cat_dom"/>
</dbReference>
<dbReference type="InParanoid" id="A0A2R6PAZ2"/>
<evidence type="ECO:0000256" key="3">
    <source>
        <dbReference type="ARBA" id="ARBA00022692"/>
    </source>
</evidence>
<accession>A0A2R6PAZ2</accession>
<comment type="caution">
    <text evidence="14">The sequence shown here is derived from an EMBL/GenBank/DDBJ whole genome shotgun (WGS) entry which is preliminary data.</text>
</comment>
<dbReference type="Gene3D" id="3.30.200.20">
    <property type="entry name" value="Phosphorylase Kinase, domain 1"/>
    <property type="match status" value="1"/>
</dbReference>
<keyword evidence="9 11" id="KW-0472">Membrane</keyword>
<dbReference type="Pfam" id="PF00560">
    <property type="entry name" value="LRR_1"/>
    <property type="match status" value="4"/>
</dbReference>
<dbReference type="STRING" id="1590841.A0A2R6PAZ2"/>
<dbReference type="OrthoDB" id="283575at2759"/>
<keyword evidence="14" id="KW-0418">Kinase</keyword>
<dbReference type="FunFam" id="1.10.510.10:FF:000095">
    <property type="entry name" value="protein STRUBBELIG-RECEPTOR FAMILY 8"/>
    <property type="match status" value="1"/>
</dbReference>
<dbReference type="Pfam" id="PF08263">
    <property type="entry name" value="LRRNT_2"/>
    <property type="match status" value="1"/>
</dbReference>
<evidence type="ECO:0000259" key="13">
    <source>
        <dbReference type="PROSITE" id="PS50011"/>
    </source>
</evidence>
<keyword evidence="6 10" id="KW-0547">Nucleotide-binding</keyword>
<feature type="signal peptide" evidence="12">
    <location>
        <begin position="1"/>
        <end position="27"/>
    </location>
</feature>
<feature type="domain" description="Protein kinase" evidence="13">
    <location>
        <begin position="344"/>
        <end position="613"/>
    </location>
</feature>
<keyword evidence="14" id="KW-0808">Transferase</keyword>
<name>A0A2R6PAZ2_ACTCC</name>
<dbReference type="PROSITE" id="PS50011">
    <property type="entry name" value="PROTEIN_KINASE_DOM"/>
    <property type="match status" value="1"/>
</dbReference>
<proteinExistence type="predicted"/>
<dbReference type="PROSITE" id="PS00107">
    <property type="entry name" value="PROTEIN_KINASE_ATP"/>
    <property type="match status" value="1"/>
</dbReference>
<dbReference type="Gene3D" id="1.10.510.10">
    <property type="entry name" value="Transferase(Phosphotransferase) domain 1"/>
    <property type="match status" value="1"/>
</dbReference>
<dbReference type="InterPro" id="IPR013210">
    <property type="entry name" value="LRR_N_plant-typ"/>
</dbReference>
<keyword evidence="2" id="KW-0433">Leucine-rich repeat</keyword>
<keyword evidence="8 11" id="KW-1133">Transmembrane helix</keyword>
<dbReference type="Gene3D" id="3.80.10.10">
    <property type="entry name" value="Ribonuclease Inhibitor"/>
    <property type="match status" value="2"/>
</dbReference>
<dbReference type="GO" id="GO:0005524">
    <property type="term" value="F:ATP binding"/>
    <property type="evidence" value="ECO:0007669"/>
    <property type="project" value="UniProtKB-UniRule"/>
</dbReference>
<keyword evidence="4 12" id="KW-0732">Signal</keyword>
<keyword evidence="14" id="KW-0675">Receptor</keyword>
<sequence>MFLQFSNRHFLKHLLCIFFFLLPAAKSDRDADRAALLRFRDAVLGRTLQWNLSDPSPCSWRGVSCDDATDRVTELRLPGSGLAGEIPINSIGSLTGLVSLSLRGNSLSGPLPSDLSSCTELQRLILHENQFSGEIPETLFALSNLVRLSFAGNGFSGEISTGFNYLSKLRTLYLENNHLTGSIPDLNNLSGLRKFNVSYNNLTGSIPSSLNSFSSNSFLGNSLCNSPLASCAGDGNDGNKLSAGTIAGIVIGSVIGLILILVVLFFLWRNCSNQTNSRQVEVSQSQVTPRDMERGSPKPILVREYSGVRNGYSGDVGTVHGGGDDGLVFFGDGVGGIGLEELLRASAEVLGKGTFGSTYKAYLEGEGEVVVVVKRLRNVCVGEREFREKVDGLGKLVHENLVPLNAYYYGREEKLLVYDCFNMGSLSALLHGNGGADRVVLTWEIRTKIAFEVALCIEYLHSQAPNISHGNIRSSNILLTDSYGARVSEHGISQLVSSNSTLNLNGYCAPEVTDTRKISQKADVYSFGVLLLELLTGRAPTDALSNEEGLDLPRWVESVVQEKRAIEVFDPELLRYRNKEDQMIRLLNLGTHCTSRHPDKRPSMVEVAPQIKVICTSR</sequence>
<comment type="subcellular location">
    <subcellularLocation>
        <location evidence="1">Membrane</location>
    </subcellularLocation>
</comment>
<evidence type="ECO:0000256" key="11">
    <source>
        <dbReference type="SAM" id="Phobius"/>
    </source>
</evidence>
<gene>
    <name evidence="14" type="ORF">CEY00_Acc31160</name>
</gene>
<dbReference type="EMBL" id="NKQK01000027">
    <property type="protein sequence ID" value="PSR88130.1"/>
    <property type="molecule type" value="Genomic_DNA"/>
</dbReference>
<dbReference type="GO" id="GO:0016020">
    <property type="term" value="C:membrane"/>
    <property type="evidence" value="ECO:0007669"/>
    <property type="project" value="UniProtKB-SubCell"/>
</dbReference>
<dbReference type="InterPro" id="IPR032675">
    <property type="entry name" value="LRR_dom_sf"/>
</dbReference>
<dbReference type="FunFam" id="3.80.10.10:FF:000234">
    <property type="entry name" value="Probable inactive receptor kinase RLK902"/>
    <property type="match status" value="1"/>
</dbReference>
<evidence type="ECO:0000256" key="2">
    <source>
        <dbReference type="ARBA" id="ARBA00022614"/>
    </source>
</evidence>
<keyword evidence="15" id="KW-1185">Reference proteome</keyword>
<dbReference type="SUPFAM" id="SSF52058">
    <property type="entry name" value="L domain-like"/>
    <property type="match status" value="1"/>
</dbReference>
<dbReference type="PANTHER" id="PTHR48010:SF76">
    <property type="entry name" value="INACTIVE RECEPTOR KINASE RLK902-RELATED"/>
    <property type="match status" value="1"/>
</dbReference>
<keyword evidence="5" id="KW-0677">Repeat</keyword>
<dbReference type="OMA" id="TWVIRSR"/>
<reference evidence="15" key="2">
    <citation type="journal article" date="2018" name="BMC Genomics">
        <title>A manually annotated Actinidia chinensis var. chinensis (kiwifruit) genome highlights the challenges associated with draft genomes and gene prediction in plants.</title>
        <authorList>
            <person name="Pilkington S.M."/>
            <person name="Crowhurst R."/>
            <person name="Hilario E."/>
            <person name="Nardozza S."/>
            <person name="Fraser L."/>
            <person name="Peng Y."/>
            <person name="Gunaseelan K."/>
            <person name="Simpson R."/>
            <person name="Tahir J."/>
            <person name="Deroles S.C."/>
            <person name="Templeton K."/>
            <person name="Luo Z."/>
            <person name="Davy M."/>
            <person name="Cheng C."/>
            <person name="McNeilage M."/>
            <person name="Scaglione D."/>
            <person name="Liu Y."/>
            <person name="Zhang Q."/>
            <person name="Datson P."/>
            <person name="De Silva N."/>
            <person name="Gardiner S.E."/>
            <person name="Bassett H."/>
            <person name="Chagne D."/>
            <person name="McCallum J."/>
            <person name="Dzierzon H."/>
            <person name="Deng C."/>
            <person name="Wang Y.Y."/>
            <person name="Barron L."/>
            <person name="Manako K."/>
            <person name="Bowen J."/>
            <person name="Foster T.M."/>
            <person name="Erridge Z.A."/>
            <person name="Tiffin H."/>
            <person name="Waite C.N."/>
            <person name="Davies K.M."/>
            <person name="Grierson E.P."/>
            <person name="Laing W.A."/>
            <person name="Kirk R."/>
            <person name="Chen X."/>
            <person name="Wood M."/>
            <person name="Montefiori M."/>
            <person name="Brummell D.A."/>
            <person name="Schwinn K.E."/>
            <person name="Catanach A."/>
            <person name="Fullerton C."/>
            <person name="Li D."/>
            <person name="Meiyalaghan S."/>
            <person name="Nieuwenhuizen N."/>
            <person name="Read N."/>
            <person name="Prakash R."/>
            <person name="Hunter D."/>
            <person name="Zhang H."/>
            <person name="McKenzie M."/>
            <person name="Knabel M."/>
            <person name="Harris A."/>
            <person name="Allan A.C."/>
            <person name="Gleave A."/>
            <person name="Chen A."/>
            <person name="Janssen B.J."/>
            <person name="Plunkett B."/>
            <person name="Ampomah-Dwamena C."/>
            <person name="Voogd C."/>
            <person name="Leif D."/>
            <person name="Lafferty D."/>
            <person name="Souleyre E.J.F."/>
            <person name="Varkonyi-Gasic E."/>
            <person name="Gambi F."/>
            <person name="Hanley J."/>
            <person name="Yao J.L."/>
            <person name="Cheung J."/>
            <person name="David K.M."/>
            <person name="Warren B."/>
            <person name="Marsh K."/>
            <person name="Snowden K.C."/>
            <person name="Lin-Wang K."/>
            <person name="Brian L."/>
            <person name="Martinez-Sanchez M."/>
            <person name="Wang M."/>
            <person name="Ileperuma N."/>
            <person name="Macnee N."/>
            <person name="Campin R."/>
            <person name="McAtee P."/>
            <person name="Drummond R.S.M."/>
            <person name="Espley R.V."/>
            <person name="Ireland H.S."/>
            <person name="Wu R."/>
            <person name="Atkinson R.G."/>
            <person name="Karunairetnam S."/>
            <person name="Bulley S."/>
            <person name="Chunkath S."/>
            <person name="Hanley Z."/>
            <person name="Storey R."/>
            <person name="Thrimawithana A.H."/>
            <person name="Thomson S."/>
            <person name="David C."/>
            <person name="Testolin R."/>
            <person name="Huang H."/>
            <person name="Hellens R.P."/>
            <person name="Schaffer R.J."/>
        </authorList>
    </citation>
    <scope>NUCLEOTIDE SEQUENCE [LARGE SCALE GENOMIC DNA]</scope>
    <source>
        <strain evidence="15">cv. Red5</strain>
    </source>
</reference>
<evidence type="ECO:0000256" key="4">
    <source>
        <dbReference type="ARBA" id="ARBA00022729"/>
    </source>
</evidence>
<dbReference type="Proteomes" id="UP000241394">
    <property type="component" value="Chromosome LG27"/>
</dbReference>
<evidence type="ECO:0000256" key="5">
    <source>
        <dbReference type="ARBA" id="ARBA00022737"/>
    </source>
</evidence>
<evidence type="ECO:0000256" key="6">
    <source>
        <dbReference type="ARBA" id="ARBA00022741"/>
    </source>
</evidence>
<dbReference type="GO" id="GO:0004672">
    <property type="term" value="F:protein kinase activity"/>
    <property type="evidence" value="ECO:0007669"/>
    <property type="project" value="InterPro"/>
</dbReference>
<feature type="chain" id="PRO_5015315738" evidence="12">
    <location>
        <begin position="28"/>
        <end position="618"/>
    </location>
</feature>
<evidence type="ECO:0000256" key="7">
    <source>
        <dbReference type="ARBA" id="ARBA00022840"/>
    </source>
</evidence>
<dbReference type="SUPFAM" id="SSF56112">
    <property type="entry name" value="Protein kinase-like (PK-like)"/>
    <property type="match status" value="1"/>
</dbReference>
<feature type="transmembrane region" description="Helical" evidence="11">
    <location>
        <begin position="246"/>
        <end position="268"/>
    </location>
</feature>
<dbReference type="AlphaFoldDB" id="A0A2R6PAZ2"/>
<evidence type="ECO:0000313" key="15">
    <source>
        <dbReference type="Proteomes" id="UP000241394"/>
    </source>
</evidence>
<dbReference type="InterPro" id="IPR017441">
    <property type="entry name" value="Protein_kinase_ATP_BS"/>
</dbReference>
<dbReference type="PROSITE" id="PS51450">
    <property type="entry name" value="LRR"/>
    <property type="match status" value="1"/>
</dbReference>
<evidence type="ECO:0000256" key="8">
    <source>
        <dbReference type="ARBA" id="ARBA00022989"/>
    </source>
</evidence>
<dbReference type="Gramene" id="PSR88130">
    <property type="protein sequence ID" value="PSR88130"/>
    <property type="gene ID" value="CEY00_Acc31160"/>
</dbReference>
<evidence type="ECO:0000313" key="14">
    <source>
        <dbReference type="EMBL" id="PSR88130.1"/>
    </source>
</evidence>
<dbReference type="InterPro" id="IPR000719">
    <property type="entry name" value="Prot_kinase_dom"/>
</dbReference>
<dbReference type="PANTHER" id="PTHR48010">
    <property type="entry name" value="OS05G0588300 PROTEIN"/>
    <property type="match status" value="1"/>
</dbReference>
<evidence type="ECO:0000256" key="9">
    <source>
        <dbReference type="ARBA" id="ARBA00023136"/>
    </source>
</evidence>